<name>A0A089MHQ1_9BACL</name>
<protein>
    <submittedName>
        <fullName evidence="2">Uncharacterized protein</fullName>
    </submittedName>
</protein>
<dbReference type="STRING" id="189425.PGRAT_28150"/>
<dbReference type="eggNOG" id="ENOG5030HU6">
    <property type="taxonomic scope" value="Bacteria"/>
</dbReference>
<dbReference type="Proteomes" id="UP000029500">
    <property type="component" value="Chromosome"/>
</dbReference>
<gene>
    <name evidence="2" type="ORF">PGRAT_28150</name>
</gene>
<reference evidence="2 3" key="1">
    <citation type="submission" date="2014-08" db="EMBL/GenBank/DDBJ databases">
        <title>Comparative genomics of the Paenibacillus odorifer group.</title>
        <authorList>
            <person name="den Bakker H.C."/>
            <person name="Tsai Y.-C."/>
            <person name="Martin N."/>
            <person name="Korlach J."/>
            <person name="Wiedmann M."/>
        </authorList>
    </citation>
    <scope>NUCLEOTIDE SEQUENCE [LARGE SCALE GENOMIC DNA]</scope>
    <source>
        <strain evidence="2 3">DSM 15220</strain>
    </source>
</reference>
<accession>A0A089MHQ1</accession>
<feature type="transmembrane region" description="Helical" evidence="1">
    <location>
        <begin position="80"/>
        <end position="101"/>
    </location>
</feature>
<dbReference type="Pfam" id="PF17280">
    <property type="entry name" value="DUF5345"/>
    <property type="match status" value="1"/>
</dbReference>
<dbReference type="EMBL" id="CP009287">
    <property type="protein sequence ID" value="AIQ71038.1"/>
    <property type="molecule type" value="Genomic_DNA"/>
</dbReference>
<proteinExistence type="predicted"/>
<dbReference type="AlphaFoldDB" id="A0A089MHQ1"/>
<sequence>MNTENDEELLRMLSADLERLDAQYDDISPPALPGLERLIAEEAHRRQLQSRRELQRFLLVALFMVSIVLFGLGFAPVTYWILQAAVPIAALGCLAVIRLRLRREDAEE</sequence>
<organism evidence="2 3">
    <name type="scientific">Paenibacillus graminis</name>
    <dbReference type="NCBI Taxonomy" id="189425"/>
    <lineage>
        <taxon>Bacteria</taxon>
        <taxon>Bacillati</taxon>
        <taxon>Bacillota</taxon>
        <taxon>Bacilli</taxon>
        <taxon>Bacillales</taxon>
        <taxon>Paenibacillaceae</taxon>
        <taxon>Paenibacillus</taxon>
    </lineage>
</organism>
<dbReference type="InterPro" id="IPR035238">
    <property type="entry name" value="DUF5345"/>
</dbReference>
<dbReference type="KEGG" id="pgm:PGRAT_28150"/>
<evidence type="ECO:0000313" key="3">
    <source>
        <dbReference type="Proteomes" id="UP000029500"/>
    </source>
</evidence>
<evidence type="ECO:0000313" key="2">
    <source>
        <dbReference type="EMBL" id="AIQ71038.1"/>
    </source>
</evidence>
<keyword evidence="3" id="KW-1185">Reference proteome</keyword>
<keyword evidence="1" id="KW-0472">Membrane</keyword>
<dbReference type="HOGENOM" id="CLU_155865_0_0_9"/>
<keyword evidence="1" id="KW-0812">Transmembrane</keyword>
<keyword evidence="1" id="KW-1133">Transmembrane helix</keyword>
<feature type="transmembrane region" description="Helical" evidence="1">
    <location>
        <begin position="54"/>
        <end position="74"/>
    </location>
</feature>
<evidence type="ECO:0000256" key="1">
    <source>
        <dbReference type="SAM" id="Phobius"/>
    </source>
</evidence>